<name>A0ACC2LGP7_PERAE</name>
<keyword evidence="2" id="KW-1185">Reference proteome</keyword>
<evidence type="ECO:0000313" key="1">
    <source>
        <dbReference type="EMBL" id="KAJ8632557.1"/>
    </source>
</evidence>
<reference evidence="1 2" key="1">
    <citation type="journal article" date="2022" name="Hortic Res">
        <title>A haplotype resolved chromosomal level avocado genome allows analysis of novel avocado genes.</title>
        <authorList>
            <person name="Nath O."/>
            <person name="Fletcher S.J."/>
            <person name="Hayward A."/>
            <person name="Shaw L.M."/>
            <person name="Masouleh A.K."/>
            <person name="Furtado A."/>
            <person name="Henry R.J."/>
            <person name="Mitter N."/>
        </authorList>
    </citation>
    <scope>NUCLEOTIDE SEQUENCE [LARGE SCALE GENOMIC DNA]</scope>
    <source>
        <strain evidence="2">cv. Hass</strain>
    </source>
</reference>
<dbReference type="EMBL" id="CM056816">
    <property type="protein sequence ID" value="KAJ8632557.1"/>
    <property type="molecule type" value="Genomic_DNA"/>
</dbReference>
<gene>
    <name evidence="1" type="ORF">MRB53_025893</name>
</gene>
<dbReference type="Proteomes" id="UP001234297">
    <property type="component" value="Chromosome 8"/>
</dbReference>
<comment type="caution">
    <text evidence="1">The sequence shown here is derived from an EMBL/GenBank/DDBJ whole genome shotgun (WGS) entry which is preliminary data.</text>
</comment>
<evidence type="ECO:0000313" key="2">
    <source>
        <dbReference type="Proteomes" id="UP001234297"/>
    </source>
</evidence>
<accession>A0ACC2LGP7</accession>
<organism evidence="1 2">
    <name type="scientific">Persea americana</name>
    <name type="common">Avocado</name>
    <dbReference type="NCBI Taxonomy" id="3435"/>
    <lineage>
        <taxon>Eukaryota</taxon>
        <taxon>Viridiplantae</taxon>
        <taxon>Streptophyta</taxon>
        <taxon>Embryophyta</taxon>
        <taxon>Tracheophyta</taxon>
        <taxon>Spermatophyta</taxon>
        <taxon>Magnoliopsida</taxon>
        <taxon>Magnoliidae</taxon>
        <taxon>Laurales</taxon>
        <taxon>Lauraceae</taxon>
        <taxon>Persea</taxon>
    </lineage>
</organism>
<sequence length="77" mass="8452">MITCSRSSVAGIRGVLHAMLGEEAQSEDQKGSARSRWGIDARCKPKRKAAGHYSVPILITEPIGEDRQKKIVGDQFQ</sequence>
<proteinExistence type="predicted"/>
<protein>
    <submittedName>
        <fullName evidence="1">Uncharacterized protein</fullName>
    </submittedName>
</protein>